<organism evidence="2 3">
    <name type="scientific">Sphingobacterium daejeonense</name>
    <dbReference type="NCBI Taxonomy" id="371142"/>
    <lineage>
        <taxon>Bacteria</taxon>
        <taxon>Pseudomonadati</taxon>
        <taxon>Bacteroidota</taxon>
        <taxon>Sphingobacteriia</taxon>
        <taxon>Sphingobacteriales</taxon>
        <taxon>Sphingobacteriaceae</taxon>
        <taxon>Sphingobacterium</taxon>
    </lineage>
</organism>
<dbReference type="EMBL" id="JBHTKY010000035">
    <property type="protein sequence ID" value="MFD1167280.1"/>
    <property type="molecule type" value="Genomic_DNA"/>
</dbReference>
<proteinExistence type="predicted"/>
<dbReference type="InterPro" id="IPR030395">
    <property type="entry name" value="GP_PDE_dom"/>
</dbReference>
<dbReference type="PROSITE" id="PS51704">
    <property type="entry name" value="GP_PDE"/>
    <property type="match status" value="1"/>
</dbReference>
<dbReference type="InterPro" id="IPR017946">
    <property type="entry name" value="PLC-like_Pdiesterase_TIM-brl"/>
</dbReference>
<dbReference type="SUPFAM" id="SSF51695">
    <property type="entry name" value="PLC-like phosphodiesterases"/>
    <property type="match status" value="1"/>
</dbReference>
<sequence>MIFLFAFIPEGFSQKAEVKLFAHRAGAHEYDENTISAFKATYEKGMRGYETDVRLTKDGQLVIFHDDNLERIVGIKGKIEEMTLEEIKKLKTKKGNPIPTLDEVVEFFKDKPGVYIEFEMKTNKPMYSEEDLQKYCDQLYEKTYSNKPAGSDYLLTSFDKRPLQYLKKTYPKVDMLFIKGEGLTQKVVDEAKELGINRIGASVHGTTRNMVIEAKKQGITVSLWPGRSIDDFLLGVYLGSDYLCSDVPIAVKEWVKDNAPEIKLK</sequence>
<protein>
    <submittedName>
        <fullName evidence="2">Glycerophosphodiester phosphodiesterase</fullName>
    </submittedName>
</protein>
<dbReference type="Gene3D" id="3.20.20.190">
    <property type="entry name" value="Phosphatidylinositol (PI) phosphodiesterase"/>
    <property type="match status" value="1"/>
</dbReference>
<evidence type="ECO:0000259" key="1">
    <source>
        <dbReference type="PROSITE" id="PS51704"/>
    </source>
</evidence>
<accession>A0ABW3RPW1</accession>
<dbReference type="RefSeq" id="WP_380898518.1">
    <property type="nucleotide sequence ID" value="NZ_JBHTKY010000035.1"/>
</dbReference>
<name>A0ABW3RPW1_9SPHI</name>
<dbReference type="Proteomes" id="UP001597205">
    <property type="component" value="Unassembled WGS sequence"/>
</dbReference>
<reference evidence="3" key="1">
    <citation type="journal article" date="2019" name="Int. J. Syst. Evol. Microbiol.">
        <title>The Global Catalogue of Microorganisms (GCM) 10K type strain sequencing project: providing services to taxonomists for standard genome sequencing and annotation.</title>
        <authorList>
            <consortium name="The Broad Institute Genomics Platform"/>
            <consortium name="The Broad Institute Genome Sequencing Center for Infectious Disease"/>
            <person name="Wu L."/>
            <person name="Ma J."/>
        </authorList>
    </citation>
    <scope>NUCLEOTIDE SEQUENCE [LARGE SCALE GENOMIC DNA]</scope>
    <source>
        <strain evidence="3">CCUG 52468</strain>
    </source>
</reference>
<keyword evidence="3" id="KW-1185">Reference proteome</keyword>
<dbReference type="PANTHER" id="PTHR46211">
    <property type="entry name" value="GLYCEROPHOSPHORYL DIESTER PHOSPHODIESTERASE"/>
    <property type="match status" value="1"/>
</dbReference>
<feature type="domain" description="GP-PDE" evidence="1">
    <location>
        <begin position="18"/>
        <end position="255"/>
    </location>
</feature>
<evidence type="ECO:0000313" key="2">
    <source>
        <dbReference type="EMBL" id="MFD1167280.1"/>
    </source>
</evidence>
<dbReference type="PANTHER" id="PTHR46211:SF14">
    <property type="entry name" value="GLYCEROPHOSPHODIESTER PHOSPHODIESTERASE"/>
    <property type="match status" value="1"/>
</dbReference>
<dbReference type="CDD" id="cd08556">
    <property type="entry name" value="GDPD"/>
    <property type="match status" value="1"/>
</dbReference>
<evidence type="ECO:0000313" key="3">
    <source>
        <dbReference type="Proteomes" id="UP001597205"/>
    </source>
</evidence>
<dbReference type="Pfam" id="PF03009">
    <property type="entry name" value="GDPD"/>
    <property type="match status" value="1"/>
</dbReference>
<gene>
    <name evidence="2" type="ORF">ACFQ2C_16900</name>
</gene>
<comment type="caution">
    <text evidence="2">The sequence shown here is derived from an EMBL/GenBank/DDBJ whole genome shotgun (WGS) entry which is preliminary data.</text>
</comment>